<dbReference type="PANTHER" id="PTHR37538">
    <property type="entry name" value="BTB DOMAIN-CONTAINING PROTEIN"/>
    <property type="match status" value="1"/>
</dbReference>
<sequence>MASKKAKTPFSSDMVVIAVKSATLRVHKDFVEPMPKLWALFEPREGSTPSTRSSGCCLQADMKNLSLDVGHVLVQWLYSGTYQLPTRETRPRPSVALKIAFGAYSVARQYDLAGLETLAKEQIRLHGTRSSVSSFVRVAHEAYPTTKRGDDWLRGFVTSLMKAAIEDDLALLDDELEPDEQVEYTPVAELIVCGWLDACREIVAERVSRALPMPGGDEPTATVEPESPESESGLLPTPTTGDKSQASSDQPRAVHLNDYQEPEAVEEPQAPPVAHHELEPAEEAPLEFVEESELEPGEEPQVIPAEEPALELVEEPEFEPVEQPPQEPQPYPEPEATVLDEIDEWAPPSKKSKKSKEKQKSGRITEKTEPPAAPEPEPEPVPEPEPEPEAIAGAPAPDEVDEWAPLSKKSKKDKKKKKSKAIAEETEPPAEPEPEPVPEPEAIAEAPIPDEVDEWAAPNKKKKKKKAASVDSWADLNDEPRETEEPEEAAVTVVTEVEAEKDAWSFWGVKRSPRQSLS</sequence>
<feature type="compositionally biased region" description="Acidic residues" evidence="1">
    <location>
        <begin position="308"/>
        <end position="320"/>
    </location>
</feature>
<feature type="compositionally biased region" description="Basic and acidic residues" evidence="1">
    <location>
        <begin position="358"/>
        <end position="369"/>
    </location>
</feature>
<comment type="caution">
    <text evidence="2">The sequence shown here is derived from an EMBL/GenBank/DDBJ whole genome shotgun (WGS) entry which is preliminary data.</text>
</comment>
<feature type="compositionally biased region" description="Pro residues" evidence="1">
    <location>
        <begin position="322"/>
        <end position="333"/>
    </location>
</feature>
<accession>A0AAV9G9Y9</accession>
<feature type="region of interest" description="Disordered" evidence="1">
    <location>
        <begin position="210"/>
        <end position="490"/>
    </location>
</feature>
<dbReference type="AlphaFoldDB" id="A0AAV9G9Y9"/>
<organism evidence="2 3">
    <name type="scientific">Podospora aff. communis PSN243</name>
    <dbReference type="NCBI Taxonomy" id="3040156"/>
    <lineage>
        <taxon>Eukaryota</taxon>
        <taxon>Fungi</taxon>
        <taxon>Dikarya</taxon>
        <taxon>Ascomycota</taxon>
        <taxon>Pezizomycotina</taxon>
        <taxon>Sordariomycetes</taxon>
        <taxon>Sordariomycetidae</taxon>
        <taxon>Sordariales</taxon>
        <taxon>Podosporaceae</taxon>
        <taxon>Podospora</taxon>
    </lineage>
</organism>
<evidence type="ECO:0000256" key="1">
    <source>
        <dbReference type="SAM" id="MobiDB-lite"/>
    </source>
</evidence>
<feature type="compositionally biased region" description="Low complexity" evidence="1">
    <location>
        <begin position="218"/>
        <end position="238"/>
    </location>
</feature>
<reference evidence="2" key="1">
    <citation type="journal article" date="2023" name="Mol. Phylogenet. Evol.">
        <title>Genome-scale phylogeny and comparative genomics of the fungal order Sordariales.</title>
        <authorList>
            <person name="Hensen N."/>
            <person name="Bonometti L."/>
            <person name="Westerberg I."/>
            <person name="Brannstrom I.O."/>
            <person name="Guillou S."/>
            <person name="Cros-Aarteil S."/>
            <person name="Calhoun S."/>
            <person name="Haridas S."/>
            <person name="Kuo A."/>
            <person name="Mondo S."/>
            <person name="Pangilinan J."/>
            <person name="Riley R."/>
            <person name="LaButti K."/>
            <person name="Andreopoulos B."/>
            <person name="Lipzen A."/>
            <person name="Chen C."/>
            <person name="Yan M."/>
            <person name="Daum C."/>
            <person name="Ng V."/>
            <person name="Clum A."/>
            <person name="Steindorff A."/>
            <person name="Ohm R.A."/>
            <person name="Martin F."/>
            <person name="Silar P."/>
            <person name="Natvig D.O."/>
            <person name="Lalanne C."/>
            <person name="Gautier V."/>
            <person name="Ament-Velasquez S.L."/>
            <person name="Kruys A."/>
            <person name="Hutchinson M.I."/>
            <person name="Powell A.J."/>
            <person name="Barry K."/>
            <person name="Miller A.N."/>
            <person name="Grigoriev I.V."/>
            <person name="Debuchy R."/>
            <person name="Gladieux P."/>
            <person name="Hiltunen Thoren M."/>
            <person name="Johannesson H."/>
        </authorList>
    </citation>
    <scope>NUCLEOTIDE SEQUENCE</scope>
    <source>
        <strain evidence="2">PSN243</strain>
    </source>
</reference>
<proteinExistence type="predicted"/>
<evidence type="ECO:0000313" key="3">
    <source>
        <dbReference type="Proteomes" id="UP001321760"/>
    </source>
</evidence>
<feature type="compositionally biased region" description="Acidic residues" evidence="1">
    <location>
        <begin position="424"/>
        <end position="438"/>
    </location>
</feature>
<feature type="compositionally biased region" description="Acidic residues" evidence="1">
    <location>
        <begin position="376"/>
        <end position="388"/>
    </location>
</feature>
<evidence type="ECO:0008006" key="4">
    <source>
        <dbReference type="Google" id="ProtNLM"/>
    </source>
</evidence>
<feature type="compositionally biased region" description="Acidic residues" evidence="1">
    <location>
        <begin position="280"/>
        <end position="298"/>
    </location>
</feature>
<dbReference type="EMBL" id="MU865978">
    <property type="protein sequence ID" value="KAK4444376.1"/>
    <property type="molecule type" value="Genomic_DNA"/>
</dbReference>
<dbReference type="PANTHER" id="PTHR37538:SF1">
    <property type="entry name" value="BTB DOMAIN-CONTAINING PROTEIN"/>
    <property type="match status" value="1"/>
</dbReference>
<reference evidence="2" key="2">
    <citation type="submission" date="2023-05" db="EMBL/GenBank/DDBJ databases">
        <authorList>
            <consortium name="Lawrence Berkeley National Laboratory"/>
            <person name="Steindorff A."/>
            <person name="Hensen N."/>
            <person name="Bonometti L."/>
            <person name="Westerberg I."/>
            <person name="Brannstrom I.O."/>
            <person name="Guillou S."/>
            <person name="Cros-Aarteil S."/>
            <person name="Calhoun S."/>
            <person name="Haridas S."/>
            <person name="Kuo A."/>
            <person name="Mondo S."/>
            <person name="Pangilinan J."/>
            <person name="Riley R."/>
            <person name="Labutti K."/>
            <person name="Andreopoulos B."/>
            <person name="Lipzen A."/>
            <person name="Chen C."/>
            <person name="Yanf M."/>
            <person name="Daum C."/>
            <person name="Ng V."/>
            <person name="Clum A."/>
            <person name="Ohm R."/>
            <person name="Martin F."/>
            <person name="Silar P."/>
            <person name="Natvig D."/>
            <person name="Lalanne C."/>
            <person name="Gautier V."/>
            <person name="Ament-Velasquez S.L."/>
            <person name="Kruys A."/>
            <person name="Hutchinson M.I."/>
            <person name="Powell A.J."/>
            <person name="Barry K."/>
            <person name="Miller A.N."/>
            <person name="Grigoriev I.V."/>
            <person name="Debuchy R."/>
            <person name="Gladieux P."/>
            <person name="Thoren M.H."/>
            <person name="Johannesson H."/>
        </authorList>
    </citation>
    <scope>NUCLEOTIDE SEQUENCE</scope>
    <source>
        <strain evidence="2">PSN243</strain>
    </source>
</reference>
<feature type="compositionally biased region" description="Basic residues" evidence="1">
    <location>
        <begin position="408"/>
        <end position="420"/>
    </location>
</feature>
<evidence type="ECO:0000313" key="2">
    <source>
        <dbReference type="EMBL" id="KAK4444376.1"/>
    </source>
</evidence>
<dbReference type="Proteomes" id="UP001321760">
    <property type="component" value="Unassembled WGS sequence"/>
</dbReference>
<feature type="compositionally biased region" description="Polar residues" evidence="1">
    <location>
        <begin position="239"/>
        <end position="250"/>
    </location>
</feature>
<name>A0AAV9G9Y9_9PEZI</name>
<keyword evidence="3" id="KW-1185">Reference proteome</keyword>
<gene>
    <name evidence="2" type="ORF">QBC34DRAFT_498387</name>
</gene>
<protein>
    <recommendedName>
        <fullName evidence="4">BTB domain-containing protein</fullName>
    </recommendedName>
</protein>